<dbReference type="InterPro" id="IPR002734">
    <property type="entry name" value="RibDG_C"/>
</dbReference>
<keyword evidence="9 13" id="KW-0862">Zinc</keyword>
<dbReference type="PROSITE" id="PS51747">
    <property type="entry name" value="CYT_DCMP_DEAMINASES_2"/>
    <property type="match status" value="1"/>
</dbReference>
<dbReference type="eggNOG" id="COG0117">
    <property type="taxonomic scope" value="Bacteria"/>
</dbReference>
<protein>
    <recommendedName>
        <fullName evidence="13">Riboflavin biosynthesis protein RibD</fullName>
    </recommendedName>
    <domain>
        <recommendedName>
            <fullName evidence="13">Diaminohydroxyphosphoribosylaminopyrimidine deaminase</fullName>
            <shortName evidence="13">DRAP deaminase</shortName>
            <ecNumber evidence="13">3.5.4.26</ecNumber>
        </recommendedName>
        <alternativeName>
            <fullName evidence="13">Riboflavin-specific deaminase</fullName>
        </alternativeName>
    </domain>
    <domain>
        <recommendedName>
            <fullName evidence="13">5-amino-6-(5-phosphoribosylamino)uracil reductase</fullName>
            <ecNumber evidence="13">1.1.1.193</ecNumber>
        </recommendedName>
        <alternativeName>
            <fullName evidence="13">HTP reductase</fullName>
        </alternativeName>
    </domain>
</protein>
<dbReference type="InterPro" id="IPR002125">
    <property type="entry name" value="CMP_dCMP_dom"/>
</dbReference>
<dbReference type="GO" id="GO:0050661">
    <property type="term" value="F:NADP binding"/>
    <property type="evidence" value="ECO:0007669"/>
    <property type="project" value="InterPro"/>
</dbReference>
<dbReference type="PANTHER" id="PTHR38011:SF7">
    <property type="entry name" value="2,5-DIAMINO-6-RIBOSYLAMINO-4(3H)-PYRIMIDINONE 5'-PHOSPHATE REDUCTASE"/>
    <property type="match status" value="1"/>
</dbReference>
<dbReference type="GO" id="GO:0008835">
    <property type="term" value="F:diaminohydroxyphosphoribosylaminopyrimidine deaminase activity"/>
    <property type="evidence" value="ECO:0007669"/>
    <property type="project" value="UniProtKB-EC"/>
</dbReference>
<dbReference type="EMBL" id="JEMY01000024">
    <property type="protein sequence ID" value="EXI88835.1"/>
    <property type="molecule type" value="Genomic_DNA"/>
</dbReference>
<evidence type="ECO:0000256" key="10">
    <source>
        <dbReference type="ARBA" id="ARBA00022857"/>
    </source>
</evidence>
<comment type="catalytic activity">
    <reaction evidence="13">
        <text>5-amino-6-(5-phospho-D-ribitylamino)uracil + NADP(+) = 5-amino-6-(5-phospho-D-ribosylamino)uracil + NADPH + H(+)</text>
        <dbReference type="Rhea" id="RHEA:17845"/>
        <dbReference type="ChEBI" id="CHEBI:15378"/>
        <dbReference type="ChEBI" id="CHEBI:57783"/>
        <dbReference type="ChEBI" id="CHEBI:58349"/>
        <dbReference type="ChEBI" id="CHEBI:58421"/>
        <dbReference type="ChEBI" id="CHEBI:58453"/>
        <dbReference type="EC" id="1.1.1.193"/>
    </reaction>
</comment>
<feature type="binding site" evidence="15">
    <location>
        <position position="232"/>
    </location>
    <ligand>
        <name>NADP(+)</name>
        <dbReference type="ChEBI" id="CHEBI:58349"/>
    </ligand>
</feature>
<feature type="binding site" evidence="16">
    <location>
        <position position="56"/>
    </location>
    <ligand>
        <name>Zn(2+)</name>
        <dbReference type="ChEBI" id="CHEBI:29105"/>
        <note>catalytic</note>
    </ligand>
</feature>
<reference evidence="18" key="1">
    <citation type="submission" date="2014-02" db="EMBL/GenBank/DDBJ databases">
        <title>Expanding our view of genomic diversity in Candidatus Accumulibacter clades.</title>
        <authorList>
            <person name="Skennerton C.T."/>
            <person name="Barr J.J."/>
            <person name="Slater F.R."/>
            <person name="Bond P.L."/>
            <person name="Tyson G.W."/>
        </authorList>
    </citation>
    <scope>NUCLEOTIDE SEQUENCE [LARGE SCALE GENOMIC DNA]</scope>
</reference>
<gene>
    <name evidence="18" type="primary">ribD</name>
    <name evidence="18" type="ORF">AW11_01938</name>
</gene>
<evidence type="ECO:0000256" key="4">
    <source>
        <dbReference type="ARBA" id="ARBA00005259"/>
    </source>
</evidence>
<evidence type="ECO:0000313" key="18">
    <source>
        <dbReference type="EMBL" id="EXI88835.1"/>
    </source>
</evidence>
<feature type="binding site" evidence="15">
    <location>
        <position position="210"/>
    </location>
    <ligand>
        <name>substrate</name>
    </ligand>
</feature>
<keyword evidence="11 13" id="KW-0560">Oxidoreductase</keyword>
<keyword evidence="10 13" id="KW-0521">NADP</keyword>
<keyword evidence="12" id="KW-0511">Multifunctional enzyme</keyword>
<evidence type="ECO:0000256" key="1">
    <source>
        <dbReference type="ARBA" id="ARBA00002151"/>
    </source>
</evidence>
<keyword evidence="19" id="KW-1185">Reference proteome</keyword>
<comment type="similarity">
    <text evidence="4 13">In the N-terminal section; belongs to the cytidine and deoxycytidylate deaminase family.</text>
</comment>
<proteinExistence type="inferred from homology"/>
<dbReference type="InterPro" id="IPR024072">
    <property type="entry name" value="DHFR-like_dom_sf"/>
</dbReference>
<feature type="binding site" evidence="15">
    <location>
        <position position="190"/>
    </location>
    <ligand>
        <name>substrate</name>
    </ligand>
</feature>
<dbReference type="PANTHER" id="PTHR38011">
    <property type="entry name" value="DIHYDROFOLATE REDUCTASE FAMILY PROTEIN (AFU_ORTHOLOGUE AFUA_8G06820)"/>
    <property type="match status" value="1"/>
</dbReference>
<evidence type="ECO:0000256" key="11">
    <source>
        <dbReference type="ARBA" id="ARBA00023002"/>
    </source>
</evidence>
<feature type="binding site" evidence="16">
    <location>
        <position position="90"/>
    </location>
    <ligand>
        <name>Zn(2+)</name>
        <dbReference type="ChEBI" id="CHEBI:29105"/>
        <note>catalytic</note>
    </ligand>
</feature>
<sequence>MAQGFSAFDHEMMARALRLAELGLYTTTPNPRVGCVIVNAGKIVGEGWHLRAGGQHAEVHALRAAAERARGASVYVTLEPCSHQGRTPPCADALLAAGVRRVVVAMPDPNPLVAGQGLARLRAAGVLAEEGLLAVEAGELNIGFVARMTRSRPWLRLKVAASLDGKTALRNGASQWLTGADARQDGHRWRARACAILTGIGTVRHDDPQLDVRGVAGLASDSRQPLKVVVDSRLELPLGARLLRGARVLLAAASPDTSRVAAFREAGAEVLLLPGADGQVDLRALFAELARRGINEVHAEAGFRLSGSLLGAGLVDELLLYLAPCLLGDAARGMFDLPALESLAGKRSLLIRDLRPVGPDLRLLARFA</sequence>
<dbReference type="Gene3D" id="3.40.430.10">
    <property type="entry name" value="Dihydrofolate Reductase, subunit A"/>
    <property type="match status" value="1"/>
</dbReference>
<feature type="binding site" evidence="15">
    <location>
        <position position="174"/>
    </location>
    <ligand>
        <name>substrate</name>
    </ligand>
</feature>
<comment type="function">
    <text evidence="1 13">Converts 2,5-diamino-6-(ribosylamino)-4(3h)-pyrimidinone 5'-phosphate into 5-amino-6-(ribosylamino)-2,4(1h,3h)-pyrimidinedione 5'-phosphate.</text>
</comment>
<evidence type="ECO:0000256" key="2">
    <source>
        <dbReference type="ARBA" id="ARBA00004882"/>
    </source>
</evidence>
<dbReference type="NCBIfam" id="TIGR00227">
    <property type="entry name" value="ribD_Cterm"/>
    <property type="match status" value="1"/>
</dbReference>
<evidence type="ECO:0000256" key="12">
    <source>
        <dbReference type="ARBA" id="ARBA00023268"/>
    </source>
</evidence>
<dbReference type="PROSITE" id="PS00903">
    <property type="entry name" value="CYT_DCMP_DEAMINASES_1"/>
    <property type="match status" value="1"/>
</dbReference>
<dbReference type="InterPro" id="IPR004794">
    <property type="entry name" value="Eubact_RibD"/>
</dbReference>
<evidence type="ECO:0000256" key="9">
    <source>
        <dbReference type="ARBA" id="ARBA00022833"/>
    </source>
</evidence>
<feature type="binding site" evidence="15">
    <location>
        <position position="202"/>
    </location>
    <ligand>
        <name>NADP(+)</name>
        <dbReference type="ChEBI" id="CHEBI:58349"/>
    </ligand>
</feature>
<evidence type="ECO:0000256" key="5">
    <source>
        <dbReference type="ARBA" id="ARBA00007417"/>
    </source>
</evidence>
<feature type="binding site" evidence="16">
    <location>
        <position position="81"/>
    </location>
    <ligand>
        <name>Zn(2+)</name>
        <dbReference type="ChEBI" id="CHEBI:29105"/>
        <note>catalytic</note>
    </ligand>
</feature>
<dbReference type="GO" id="GO:0009231">
    <property type="term" value="P:riboflavin biosynthetic process"/>
    <property type="evidence" value="ECO:0007669"/>
    <property type="project" value="UniProtKB-UniPathway"/>
</dbReference>
<dbReference type="SUPFAM" id="SSF53597">
    <property type="entry name" value="Dihydrofolate reductase-like"/>
    <property type="match status" value="1"/>
</dbReference>
<dbReference type="CDD" id="cd01284">
    <property type="entry name" value="Riboflavin_deaminase-reductase"/>
    <property type="match status" value="1"/>
</dbReference>
<evidence type="ECO:0000256" key="7">
    <source>
        <dbReference type="ARBA" id="ARBA00022723"/>
    </source>
</evidence>
<dbReference type="InterPro" id="IPR016193">
    <property type="entry name" value="Cytidine_deaminase-like"/>
</dbReference>
<comment type="catalytic activity">
    <reaction evidence="13">
        <text>2,5-diamino-6-hydroxy-4-(5-phosphoribosylamino)-pyrimidine + H2O + H(+) = 5-amino-6-(5-phospho-D-ribosylamino)uracil + NH4(+)</text>
        <dbReference type="Rhea" id="RHEA:21868"/>
        <dbReference type="ChEBI" id="CHEBI:15377"/>
        <dbReference type="ChEBI" id="CHEBI:15378"/>
        <dbReference type="ChEBI" id="CHEBI:28938"/>
        <dbReference type="ChEBI" id="CHEBI:58453"/>
        <dbReference type="ChEBI" id="CHEBI:58614"/>
        <dbReference type="EC" id="3.5.4.26"/>
    </reaction>
</comment>
<dbReference type="UniPathway" id="UPA00275">
    <property type="reaction ID" value="UER00401"/>
</dbReference>
<feature type="binding site" evidence="15">
    <location>
        <position position="160"/>
    </location>
    <ligand>
        <name>NADP(+)</name>
        <dbReference type="ChEBI" id="CHEBI:58349"/>
    </ligand>
</feature>
<dbReference type="PATRIC" id="fig|1454004.3.peg.2001"/>
<dbReference type="AlphaFoldDB" id="A0A011QIG0"/>
<evidence type="ECO:0000256" key="8">
    <source>
        <dbReference type="ARBA" id="ARBA00022801"/>
    </source>
</evidence>
<comment type="pathway">
    <text evidence="3 13">Cofactor biosynthesis; riboflavin biosynthesis; 5-amino-6-(D-ribitylamino)uracil from GTP: step 3/4.</text>
</comment>
<organism evidence="18 19">
    <name type="scientific">Accumulibacter regalis</name>
    <dbReference type="NCBI Taxonomy" id="522306"/>
    <lineage>
        <taxon>Bacteria</taxon>
        <taxon>Pseudomonadati</taxon>
        <taxon>Pseudomonadota</taxon>
        <taxon>Betaproteobacteria</taxon>
        <taxon>Candidatus Accumulibacter</taxon>
    </lineage>
</organism>
<evidence type="ECO:0000256" key="16">
    <source>
        <dbReference type="PIRSR" id="PIRSR006769-3"/>
    </source>
</evidence>
<feature type="domain" description="CMP/dCMP-type deaminase" evidence="17">
    <location>
        <begin position="7"/>
        <end position="129"/>
    </location>
</feature>
<feature type="binding site" evidence="15">
    <location>
        <position position="176"/>
    </location>
    <ligand>
        <name>NADP(+)</name>
        <dbReference type="ChEBI" id="CHEBI:58349"/>
    </ligand>
</feature>
<dbReference type="Pfam" id="PF01872">
    <property type="entry name" value="RibD_C"/>
    <property type="match status" value="1"/>
</dbReference>
<dbReference type="GO" id="GO:0008703">
    <property type="term" value="F:5-amino-6-(5-phosphoribosylamino)uracil reductase activity"/>
    <property type="evidence" value="ECO:0007669"/>
    <property type="project" value="UniProtKB-EC"/>
</dbReference>
<dbReference type="FunFam" id="3.40.140.10:FF:000025">
    <property type="entry name" value="Riboflavin biosynthesis protein RibD"/>
    <property type="match status" value="1"/>
</dbReference>
<comment type="cofactor">
    <cofactor evidence="13 16">
        <name>Zn(2+)</name>
        <dbReference type="ChEBI" id="CHEBI:29105"/>
    </cofactor>
    <text evidence="13 16">Binds 1 zinc ion.</text>
</comment>
<evidence type="ECO:0000256" key="14">
    <source>
        <dbReference type="PIRSR" id="PIRSR006769-1"/>
    </source>
</evidence>
<feature type="binding site" evidence="15">
    <location>
        <begin position="302"/>
        <end position="308"/>
    </location>
    <ligand>
        <name>NADP(+)</name>
        <dbReference type="ChEBI" id="CHEBI:58349"/>
    </ligand>
</feature>
<dbReference type="PIRSF" id="PIRSF006769">
    <property type="entry name" value="RibD"/>
    <property type="match status" value="1"/>
</dbReference>
<dbReference type="STRING" id="1454004.AW11_01938"/>
<keyword evidence="7 13" id="KW-0479">Metal-binding</keyword>
<feature type="binding site" evidence="15">
    <location>
        <position position="206"/>
    </location>
    <ligand>
        <name>substrate</name>
    </ligand>
</feature>
<comment type="pathway">
    <text evidence="2 13">Cofactor biosynthesis; riboflavin biosynthesis; 5-amino-6-(D-ribitylamino)uracil from GTP: step 2/4.</text>
</comment>
<dbReference type="SUPFAM" id="SSF53927">
    <property type="entry name" value="Cytidine deaminase-like"/>
    <property type="match status" value="1"/>
</dbReference>
<evidence type="ECO:0000256" key="3">
    <source>
        <dbReference type="ARBA" id="ARBA00004910"/>
    </source>
</evidence>
<dbReference type="InterPro" id="IPR050765">
    <property type="entry name" value="Riboflavin_Biosynth_HTPR"/>
</dbReference>
<evidence type="ECO:0000256" key="13">
    <source>
        <dbReference type="PIRNR" id="PIRNR006769"/>
    </source>
</evidence>
<dbReference type="eggNOG" id="COG1985">
    <property type="taxonomic scope" value="Bacteria"/>
</dbReference>
<feature type="active site" description="Proton donor" evidence="14">
    <location>
        <position position="58"/>
    </location>
</feature>
<dbReference type="GO" id="GO:0008270">
    <property type="term" value="F:zinc ion binding"/>
    <property type="evidence" value="ECO:0007669"/>
    <property type="project" value="InterPro"/>
</dbReference>
<comment type="caution">
    <text evidence="18">The sequence shown here is derived from an EMBL/GenBank/DDBJ whole genome shotgun (WGS) entry which is preliminary data.</text>
</comment>
<comment type="similarity">
    <text evidence="5 13">In the C-terminal section; belongs to the HTP reductase family.</text>
</comment>
<name>A0A011QIG0_ACCRE</name>
<keyword evidence="8 13" id="KW-0378">Hydrolase</keyword>
<dbReference type="Pfam" id="PF00383">
    <property type="entry name" value="dCMP_cyt_deam_1"/>
    <property type="match status" value="1"/>
</dbReference>
<dbReference type="InterPro" id="IPR016192">
    <property type="entry name" value="APOBEC/CMP_deaminase_Zn-bd"/>
</dbReference>
<dbReference type="Proteomes" id="UP000022141">
    <property type="component" value="Unassembled WGS sequence"/>
</dbReference>
<evidence type="ECO:0000256" key="15">
    <source>
        <dbReference type="PIRSR" id="PIRSR006769-2"/>
    </source>
</evidence>
<keyword evidence="6 13" id="KW-0686">Riboflavin biosynthesis</keyword>
<dbReference type="InterPro" id="IPR011549">
    <property type="entry name" value="RibD_C"/>
</dbReference>
<feature type="binding site" evidence="15">
    <location>
        <position position="213"/>
    </location>
    <ligand>
        <name>substrate</name>
    </ligand>
</feature>
<dbReference type="EC" id="3.5.4.26" evidence="13"/>
<evidence type="ECO:0000256" key="6">
    <source>
        <dbReference type="ARBA" id="ARBA00022619"/>
    </source>
</evidence>
<feature type="binding site" evidence="15">
    <location>
        <position position="300"/>
    </location>
    <ligand>
        <name>substrate</name>
    </ligand>
</feature>
<evidence type="ECO:0000313" key="19">
    <source>
        <dbReference type="Proteomes" id="UP000022141"/>
    </source>
</evidence>
<evidence type="ECO:0000259" key="17">
    <source>
        <dbReference type="PROSITE" id="PS51747"/>
    </source>
</evidence>
<dbReference type="NCBIfam" id="TIGR00326">
    <property type="entry name" value="eubact_ribD"/>
    <property type="match status" value="1"/>
</dbReference>
<accession>A0A011QIG0</accession>
<dbReference type="Gene3D" id="3.40.140.10">
    <property type="entry name" value="Cytidine Deaminase, domain 2"/>
    <property type="match status" value="1"/>
</dbReference>
<dbReference type="EC" id="1.1.1.193" evidence="13"/>